<accession>W9G877</accession>
<dbReference type="OrthoDB" id="3460651at2"/>
<dbReference type="GO" id="GO:0003700">
    <property type="term" value="F:DNA-binding transcription factor activity"/>
    <property type="evidence" value="ECO:0007669"/>
    <property type="project" value="InterPro"/>
</dbReference>
<comment type="caution">
    <text evidence="5">The sequence shown here is derived from an EMBL/GenBank/DDBJ whole genome shotgun (WGS) entry which is preliminary data.</text>
</comment>
<sequence length="330" mass="36231">MQRFEIGPSDLAASRFAFAPMAELEFLLRRLDRPGSQTATGRAFSASRWALRYEPVRHELETRVLRALRPQSWGVDFTAPPPSRMARTPDDDLEAIRSTPLSVARDQIRRALALGHGVEDDVRSVLDRTDVAIVLADALERLWHLLVEPDWPQLLAIMDRDVLYRADRLVRHGWSAALEGLDARVRWEPGAVVVDGPADDVVQLQGRGLMLVPSVFLSPGPATYTEAPWRPALVYVARGSAALWDPKPSTPLALARLIGRTRAELLLHLDTPASTTHLVAATGQTLGAVGDHLRILREAGLVARSRSGRAVIYRRTPVGDALAAVGSAWS</sequence>
<dbReference type="Proteomes" id="UP000019489">
    <property type="component" value="Unassembled WGS sequence"/>
</dbReference>
<dbReference type="PANTHER" id="PTHR43132">
    <property type="entry name" value="ARSENICAL RESISTANCE OPERON REPRESSOR ARSR-RELATED"/>
    <property type="match status" value="1"/>
</dbReference>
<dbReference type="CDD" id="cd00090">
    <property type="entry name" value="HTH_ARSR"/>
    <property type="match status" value="1"/>
</dbReference>
<dbReference type="PANTHER" id="PTHR43132:SF6">
    <property type="entry name" value="HTH-TYPE TRANSCRIPTIONAL REPRESSOR CZRA"/>
    <property type="match status" value="1"/>
</dbReference>
<evidence type="ECO:0000313" key="5">
    <source>
        <dbReference type="EMBL" id="EWT00049.1"/>
    </source>
</evidence>
<keyword evidence="2" id="KW-0238">DNA-binding</keyword>
<dbReference type="AlphaFoldDB" id="W9G877"/>
<dbReference type="InterPro" id="IPR051011">
    <property type="entry name" value="Metal_resp_trans_reg"/>
</dbReference>
<keyword evidence="1" id="KW-0805">Transcription regulation</keyword>
<dbReference type="Pfam" id="PF01022">
    <property type="entry name" value="HTH_5"/>
    <property type="match status" value="1"/>
</dbReference>
<dbReference type="SUPFAM" id="SSF46785">
    <property type="entry name" value="Winged helix' DNA-binding domain"/>
    <property type="match status" value="1"/>
</dbReference>
<keyword evidence="3" id="KW-0804">Transcription</keyword>
<organism evidence="5 6">
    <name type="scientific">Intrasporangium oryzae NRRL B-24470</name>
    <dbReference type="NCBI Taxonomy" id="1386089"/>
    <lineage>
        <taxon>Bacteria</taxon>
        <taxon>Bacillati</taxon>
        <taxon>Actinomycetota</taxon>
        <taxon>Actinomycetes</taxon>
        <taxon>Micrococcales</taxon>
        <taxon>Intrasporangiaceae</taxon>
        <taxon>Intrasporangium</taxon>
    </lineage>
</organism>
<proteinExistence type="predicted"/>
<evidence type="ECO:0000313" key="6">
    <source>
        <dbReference type="Proteomes" id="UP000019489"/>
    </source>
</evidence>
<dbReference type="InterPro" id="IPR036388">
    <property type="entry name" value="WH-like_DNA-bd_sf"/>
</dbReference>
<dbReference type="SMART" id="SM00418">
    <property type="entry name" value="HTH_ARSR"/>
    <property type="match status" value="1"/>
</dbReference>
<feature type="domain" description="HTH arsR-type" evidence="4">
    <location>
        <begin position="253"/>
        <end position="327"/>
    </location>
</feature>
<dbReference type="InterPro" id="IPR036390">
    <property type="entry name" value="WH_DNA-bd_sf"/>
</dbReference>
<dbReference type="eggNOG" id="COG0640">
    <property type="taxonomic scope" value="Bacteria"/>
</dbReference>
<gene>
    <name evidence="5" type="ORF">N865_12360</name>
</gene>
<dbReference type="Gene3D" id="1.10.10.10">
    <property type="entry name" value="Winged helix-like DNA-binding domain superfamily/Winged helix DNA-binding domain"/>
    <property type="match status" value="1"/>
</dbReference>
<dbReference type="RefSeq" id="WP_034809273.1">
    <property type="nucleotide sequence ID" value="NZ_AWSA01000057.1"/>
</dbReference>
<dbReference type="GO" id="GO:0003677">
    <property type="term" value="F:DNA binding"/>
    <property type="evidence" value="ECO:0007669"/>
    <property type="project" value="UniProtKB-KW"/>
</dbReference>
<name>W9G877_9MICO</name>
<keyword evidence="6" id="KW-1185">Reference proteome</keyword>
<evidence type="ECO:0000259" key="4">
    <source>
        <dbReference type="SMART" id="SM00418"/>
    </source>
</evidence>
<dbReference type="STRING" id="1386089.N865_12360"/>
<dbReference type="InterPro" id="IPR011991">
    <property type="entry name" value="ArsR-like_HTH"/>
</dbReference>
<protein>
    <submittedName>
        <fullName evidence="5">Regulatory protein</fullName>
    </submittedName>
</protein>
<dbReference type="InterPro" id="IPR001845">
    <property type="entry name" value="HTH_ArsR_DNA-bd_dom"/>
</dbReference>
<evidence type="ECO:0000256" key="3">
    <source>
        <dbReference type="ARBA" id="ARBA00023163"/>
    </source>
</evidence>
<dbReference type="EMBL" id="AWSA01000057">
    <property type="protein sequence ID" value="EWT00049.1"/>
    <property type="molecule type" value="Genomic_DNA"/>
</dbReference>
<evidence type="ECO:0000256" key="2">
    <source>
        <dbReference type="ARBA" id="ARBA00023125"/>
    </source>
</evidence>
<reference evidence="5 6" key="1">
    <citation type="submission" date="2013-08" db="EMBL/GenBank/DDBJ databases">
        <title>Intrasporangium oryzae NRRL B-24470.</title>
        <authorList>
            <person name="Liu H."/>
            <person name="Wang G."/>
        </authorList>
    </citation>
    <scope>NUCLEOTIDE SEQUENCE [LARGE SCALE GENOMIC DNA]</scope>
    <source>
        <strain evidence="5 6">NRRL B-24470</strain>
    </source>
</reference>
<evidence type="ECO:0000256" key="1">
    <source>
        <dbReference type="ARBA" id="ARBA00023015"/>
    </source>
</evidence>